<dbReference type="InterPro" id="IPR007730">
    <property type="entry name" value="SPOR-like_dom"/>
</dbReference>
<dbReference type="InterPro" id="IPR036680">
    <property type="entry name" value="SPOR-like_sf"/>
</dbReference>
<keyword evidence="3" id="KW-0132">Cell division</keyword>
<dbReference type="AlphaFoldDB" id="A0A521BSH6"/>
<dbReference type="Pfam" id="PF05036">
    <property type="entry name" value="SPOR"/>
    <property type="match status" value="1"/>
</dbReference>
<gene>
    <name evidence="3" type="ORF">SAMN06265380_1011124</name>
</gene>
<evidence type="ECO:0000256" key="1">
    <source>
        <dbReference type="SAM" id="MobiDB-lite"/>
    </source>
</evidence>
<proteinExistence type="predicted"/>
<evidence type="ECO:0000313" key="4">
    <source>
        <dbReference type="Proteomes" id="UP000319555"/>
    </source>
</evidence>
<keyword evidence="3" id="KW-0131">Cell cycle</keyword>
<feature type="compositionally biased region" description="Basic and acidic residues" evidence="1">
    <location>
        <begin position="169"/>
        <end position="179"/>
    </location>
</feature>
<feature type="compositionally biased region" description="Low complexity" evidence="1">
    <location>
        <begin position="252"/>
        <end position="265"/>
    </location>
</feature>
<dbReference type="PANTHER" id="PTHR34183:SF1">
    <property type="entry name" value="ENDOLYTIC PEPTIDOGLYCAN TRANSGLYCOSYLASE RLPA"/>
    <property type="match status" value="1"/>
</dbReference>
<evidence type="ECO:0000313" key="3">
    <source>
        <dbReference type="EMBL" id="SMO50069.1"/>
    </source>
</evidence>
<organism evidence="3 4">
    <name type="scientific">Ruegeria faecimaris</name>
    <dbReference type="NCBI Taxonomy" id="686389"/>
    <lineage>
        <taxon>Bacteria</taxon>
        <taxon>Pseudomonadati</taxon>
        <taxon>Pseudomonadota</taxon>
        <taxon>Alphaproteobacteria</taxon>
        <taxon>Rhodobacterales</taxon>
        <taxon>Roseobacteraceae</taxon>
        <taxon>Ruegeria</taxon>
    </lineage>
</organism>
<accession>A0A521BSH6</accession>
<evidence type="ECO:0000259" key="2">
    <source>
        <dbReference type="PROSITE" id="PS51724"/>
    </source>
</evidence>
<dbReference type="GO" id="GO:0042834">
    <property type="term" value="F:peptidoglycan binding"/>
    <property type="evidence" value="ECO:0007669"/>
    <property type="project" value="InterPro"/>
</dbReference>
<dbReference type="Gene3D" id="3.30.70.1070">
    <property type="entry name" value="Sporulation related repeat"/>
    <property type="match status" value="1"/>
</dbReference>
<sequence>MKEAPYRQGIANMDRATTTRAKPRALAVLVITVAALSGCDEALTSGGTSTEQADESVQDDGKLELFPKTTGNARDDVEAPDVFKVTEAGLWDGRPSLGGIWVAHPDVTQPERVRITNTKNNKSVTGALFRRERNLPGPALQLSSTAAAKLGILAGAPTRVEVVALRRKPAEKVEEKAPEPEGVAEPEETPTVEAVEPQEKKTDSQTTADVSEDVDKPAKRKWWQKKAPVAAAGAATAAAVAETAEKTDEAATEIIEAAPEPAPTANLTDPTVTPPTEAAPKRKWWQKKPADEITETPLDPIEGAAAAIEEAAPTPAATAASTEAASVSSLSKPFIQVGTFTVEENAEGAAEKIRRNGLPAKVQKLEANGKTVWRVIVGPALTRAERNAMQSDVKDLGFSDAYTVKN</sequence>
<dbReference type="PROSITE" id="PS51724">
    <property type="entry name" value="SPOR"/>
    <property type="match status" value="1"/>
</dbReference>
<protein>
    <submittedName>
        <fullName evidence="3">Cell division protein FtsN</fullName>
    </submittedName>
</protein>
<name>A0A521BSH6_9RHOB</name>
<keyword evidence="4" id="KW-1185">Reference proteome</keyword>
<feature type="region of interest" description="Disordered" evidence="1">
    <location>
        <begin position="169"/>
        <end position="293"/>
    </location>
</feature>
<dbReference type="GO" id="GO:0051301">
    <property type="term" value="P:cell division"/>
    <property type="evidence" value="ECO:0007669"/>
    <property type="project" value="UniProtKB-KW"/>
</dbReference>
<dbReference type="Proteomes" id="UP000319555">
    <property type="component" value="Unassembled WGS sequence"/>
</dbReference>
<feature type="domain" description="SPOR" evidence="2">
    <location>
        <begin position="327"/>
        <end position="406"/>
    </location>
</feature>
<dbReference type="GO" id="GO:0009279">
    <property type="term" value="C:cell outer membrane"/>
    <property type="evidence" value="ECO:0007669"/>
    <property type="project" value="TreeGrafter"/>
</dbReference>
<reference evidence="3 4" key="1">
    <citation type="submission" date="2017-05" db="EMBL/GenBank/DDBJ databases">
        <authorList>
            <person name="Varghese N."/>
            <person name="Submissions S."/>
        </authorList>
    </citation>
    <scope>NUCLEOTIDE SEQUENCE [LARGE SCALE GENOMIC DNA]</scope>
    <source>
        <strain evidence="3 4">DSM 28009</strain>
    </source>
</reference>
<dbReference type="PANTHER" id="PTHR34183">
    <property type="entry name" value="ENDOLYTIC PEPTIDOGLYCAN TRANSGLYCOSYLASE RLPA"/>
    <property type="match status" value="1"/>
</dbReference>
<dbReference type="SUPFAM" id="SSF110997">
    <property type="entry name" value="Sporulation related repeat"/>
    <property type="match status" value="1"/>
</dbReference>
<dbReference type="EMBL" id="FXTE01000001">
    <property type="protein sequence ID" value="SMO50069.1"/>
    <property type="molecule type" value="Genomic_DNA"/>
</dbReference>
<feature type="compositionally biased region" description="Low complexity" evidence="1">
    <location>
        <begin position="227"/>
        <end position="242"/>
    </location>
</feature>